<dbReference type="Proteomes" id="UP000238937">
    <property type="component" value="Unassembled WGS sequence"/>
</dbReference>
<sequence length="431" mass="45671">MKPLIDRLIAAALAAVNPFNAIQNHLRLDGEDLVIGDCVINLTDKDIRCIAVGKASVPMARSIHELLGSRIDRGLVITKYNHLKDVKFPANWETIESAHPVPDDLSLAAGDRVWEILADCTERTLVLACISGGASSLVVAPRDWNALHELLTSSPTAEISQETQQLIRASLSSQSIDINTVKPTENISLQALQAIGTALLGSGLSIEKINAARSQIDRLKGGGLVERVGAGKVIGLILSDVIGDPIGAIASGLTNHPRAHNVLVGNNFQACQAVEKAAGSPEMVYQPQIMTTKWDGEAKIRGIEIARRIIAAPSKTVLIYGGETTVNLPENCTGKGGRNTELGLAAAIELAKYNVPAWIITLATDGTDGPTDAAGAIVNETTVDRALVIGLDAKMALDRHDSYPFFQELGDLHIIGATGTNVADITIAIRP</sequence>
<evidence type="ECO:0000313" key="4">
    <source>
        <dbReference type="Proteomes" id="UP000238937"/>
    </source>
</evidence>
<dbReference type="InterPro" id="IPR038614">
    <property type="entry name" value="GK_N_sf"/>
</dbReference>
<dbReference type="Gene3D" id="3.40.50.10180">
    <property type="entry name" value="Glycerate kinase, MOFRL-like N-terminal domain"/>
    <property type="match status" value="1"/>
</dbReference>
<evidence type="ECO:0008006" key="5">
    <source>
        <dbReference type="Google" id="ProtNLM"/>
    </source>
</evidence>
<dbReference type="RefSeq" id="WP_106306117.1">
    <property type="nucleotide sequence ID" value="NZ_PVWO01000181.1"/>
</dbReference>
<dbReference type="GO" id="GO:0005737">
    <property type="term" value="C:cytoplasm"/>
    <property type="evidence" value="ECO:0007669"/>
    <property type="project" value="TreeGrafter"/>
</dbReference>
<reference evidence="3 4" key="1">
    <citation type="submission" date="2018-03" db="EMBL/GenBank/DDBJ databases">
        <title>The ancient ancestry and fast evolution of plastids.</title>
        <authorList>
            <person name="Moore K.R."/>
            <person name="Magnabosco C."/>
            <person name="Momper L."/>
            <person name="Gold D.A."/>
            <person name="Bosak T."/>
            <person name="Fournier G.P."/>
        </authorList>
    </citation>
    <scope>NUCLEOTIDE SEQUENCE [LARGE SCALE GENOMIC DNA]</scope>
    <source>
        <strain evidence="3 4">CCALA 037</strain>
    </source>
</reference>
<feature type="domain" description="MOFRL" evidence="1">
    <location>
        <begin position="317"/>
        <end position="424"/>
    </location>
</feature>
<dbReference type="Pfam" id="PF13660">
    <property type="entry name" value="DUF4147"/>
    <property type="match status" value="2"/>
</dbReference>
<name>A0A2T1GDL3_9CYAN</name>
<gene>
    <name evidence="3" type="ORF">C7B77_14750</name>
</gene>
<dbReference type="PANTHER" id="PTHR12227">
    <property type="entry name" value="GLYCERATE KINASE"/>
    <property type="match status" value="1"/>
</dbReference>
<dbReference type="InterPro" id="IPR025286">
    <property type="entry name" value="MOFRL_assoc_dom"/>
</dbReference>
<dbReference type="SUPFAM" id="SSF82544">
    <property type="entry name" value="GckA/TtuD-like"/>
    <property type="match status" value="2"/>
</dbReference>
<dbReference type="EMBL" id="PVWO01000181">
    <property type="protein sequence ID" value="PSB55530.1"/>
    <property type="molecule type" value="Genomic_DNA"/>
</dbReference>
<evidence type="ECO:0000259" key="2">
    <source>
        <dbReference type="Pfam" id="PF13660"/>
    </source>
</evidence>
<dbReference type="AlphaFoldDB" id="A0A2T1GDL3"/>
<keyword evidence="4" id="KW-1185">Reference proteome</keyword>
<dbReference type="InterPro" id="IPR039760">
    <property type="entry name" value="MOFRL_protein"/>
</dbReference>
<evidence type="ECO:0000313" key="3">
    <source>
        <dbReference type="EMBL" id="PSB55530.1"/>
    </source>
</evidence>
<proteinExistence type="predicted"/>
<evidence type="ECO:0000259" key="1">
    <source>
        <dbReference type="Pfam" id="PF05161"/>
    </source>
</evidence>
<dbReference type="OrthoDB" id="9766552at2"/>
<dbReference type="PANTHER" id="PTHR12227:SF0">
    <property type="entry name" value="GLYCERATE KINASE"/>
    <property type="match status" value="1"/>
</dbReference>
<feature type="domain" description="MOFRL-associated" evidence="2">
    <location>
        <begin position="6"/>
        <end position="150"/>
    </location>
</feature>
<protein>
    <recommendedName>
        <fullName evidence="5">Glycerate kinase</fullName>
    </recommendedName>
</protein>
<accession>A0A2T1GDL3</accession>
<dbReference type="Pfam" id="PF05161">
    <property type="entry name" value="MOFRL"/>
    <property type="match status" value="1"/>
</dbReference>
<dbReference type="GO" id="GO:0008887">
    <property type="term" value="F:glycerate kinase activity"/>
    <property type="evidence" value="ECO:0007669"/>
    <property type="project" value="InterPro"/>
</dbReference>
<dbReference type="InterPro" id="IPR007835">
    <property type="entry name" value="MOFRL"/>
</dbReference>
<feature type="domain" description="MOFRL-associated" evidence="2">
    <location>
        <begin position="181"/>
        <end position="256"/>
    </location>
</feature>
<organism evidence="3 4">
    <name type="scientific">Chamaesiphon polymorphus CCALA 037</name>
    <dbReference type="NCBI Taxonomy" id="2107692"/>
    <lineage>
        <taxon>Bacteria</taxon>
        <taxon>Bacillati</taxon>
        <taxon>Cyanobacteriota</taxon>
        <taxon>Cyanophyceae</taxon>
        <taxon>Gomontiellales</taxon>
        <taxon>Chamaesiphonaceae</taxon>
        <taxon>Chamaesiphon</taxon>
    </lineage>
</organism>
<comment type="caution">
    <text evidence="3">The sequence shown here is derived from an EMBL/GenBank/DDBJ whole genome shotgun (WGS) entry which is preliminary data.</text>
</comment>